<accession>A0A2P2NMU1</accession>
<name>A0A2P2NMU1_RHIMU</name>
<proteinExistence type="predicted"/>
<protein>
    <submittedName>
        <fullName evidence="1">Uncharacterized protein</fullName>
    </submittedName>
</protein>
<organism evidence="1">
    <name type="scientific">Rhizophora mucronata</name>
    <name type="common">Asiatic mangrove</name>
    <dbReference type="NCBI Taxonomy" id="61149"/>
    <lineage>
        <taxon>Eukaryota</taxon>
        <taxon>Viridiplantae</taxon>
        <taxon>Streptophyta</taxon>
        <taxon>Embryophyta</taxon>
        <taxon>Tracheophyta</taxon>
        <taxon>Spermatophyta</taxon>
        <taxon>Magnoliopsida</taxon>
        <taxon>eudicotyledons</taxon>
        <taxon>Gunneridae</taxon>
        <taxon>Pentapetalae</taxon>
        <taxon>rosids</taxon>
        <taxon>fabids</taxon>
        <taxon>Malpighiales</taxon>
        <taxon>Rhizophoraceae</taxon>
        <taxon>Rhizophora</taxon>
    </lineage>
</organism>
<evidence type="ECO:0000313" key="1">
    <source>
        <dbReference type="EMBL" id="MBX43838.1"/>
    </source>
</evidence>
<dbReference type="AlphaFoldDB" id="A0A2P2NMU1"/>
<sequence length="39" mass="4639">MHKRSRKPTRHATNCKNIQLDINAHIILGKDYEYIFAIE</sequence>
<reference evidence="1" key="1">
    <citation type="submission" date="2018-02" db="EMBL/GenBank/DDBJ databases">
        <title>Rhizophora mucronata_Transcriptome.</title>
        <authorList>
            <person name="Meera S.P."/>
            <person name="Sreeshan A."/>
            <person name="Augustine A."/>
        </authorList>
    </citation>
    <scope>NUCLEOTIDE SEQUENCE</scope>
    <source>
        <tissue evidence="1">Leaf</tissue>
    </source>
</reference>
<dbReference type="EMBL" id="GGEC01063354">
    <property type="protein sequence ID" value="MBX43838.1"/>
    <property type="molecule type" value="Transcribed_RNA"/>
</dbReference>